<accession>A0ABR8DUP2</accession>
<evidence type="ECO:0000313" key="1">
    <source>
        <dbReference type="EMBL" id="MBD2531975.1"/>
    </source>
</evidence>
<dbReference type="InterPro" id="IPR014945">
    <property type="entry name" value="DUF1816"/>
</dbReference>
<reference evidence="1 2" key="1">
    <citation type="journal article" date="2020" name="ISME J.">
        <title>Comparative genomics reveals insights into cyanobacterial evolution and habitat adaptation.</title>
        <authorList>
            <person name="Chen M.Y."/>
            <person name="Teng W.K."/>
            <person name="Zhao L."/>
            <person name="Hu C.X."/>
            <person name="Zhou Y.K."/>
            <person name="Han B.P."/>
            <person name="Song L.R."/>
            <person name="Shu W.S."/>
        </authorList>
    </citation>
    <scope>NUCLEOTIDE SEQUENCE [LARGE SCALE GENOMIC DNA]</scope>
    <source>
        <strain evidence="1 2">FACHB-838</strain>
    </source>
</reference>
<organism evidence="1 2">
    <name type="scientific">Nostoc flagelliforme FACHB-838</name>
    <dbReference type="NCBI Taxonomy" id="2692904"/>
    <lineage>
        <taxon>Bacteria</taxon>
        <taxon>Bacillati</taxon>
        <taxon>Cyanobacteriota</taxon>
        <taxon>Cyanophyceae</taxon>
        <taxon>Nostocales</taxon>
        <taxon>Nostocaceae</taxon>
        <taxon>Nostoc</taxon>
    </lineage>
</organism>
<proteinExistence type="predicted"/>
<dbReference type="EMBL" id="JACJSI010000045">
    <property type="protein sequence ID" value="MBD2531975.1"/>
    <property type="molecule type" value="Genomic_DNA"/>
</dbReference>
<name>A0ABR8DUP2_9NOSO</name>
<sequence length="90" mass="10165">MVNRFKSVISRIIQIVIGDYWAEIISGHPHCIYYFGPFQTFLEAEAACPGYIDDLKSEGALGIKVVIKRCRPDALTICDEEVSYSNYSVE</sequence>
<evidence type="ECO:0000313" key="2">
    <source>
        <dbReference type="Proteomes" id="UP000623440"/>
    </source>
</evidence>
<dbReference type="Proteomes" id="UP000623440">
    <property type="component" value="Unassembled WGS sequence"/>
</dbReference>
<dbReference type="Pfam" id="PF08846">
    <property type="entry name" value="DUF1816"/>
    <property type="match status" value="1"/>
</dbReference>
<gene>
    <name evidence="1" type="ORF">H6G97_21245</name>
</gene>
<comment type="caution">
    <text evidence="1">The sequence shown here is derived from an EMBL/GenBank/DDBJ whole genome shotgun (WGS) entry which is preliminary data.</text>
</comment>
<protein>
    <submittedName>
        <fullName evidence="1">DUF1816 domain-containing protein</fullName>
    </submittedName>
</protein>
<keyword evidence="2" id="KW-1185">Reference proteome</keyword>